<dbReference type="GO" id="GO:0008662">
    <property type="term" value="F:1-phosphofructokinase activity"/>
    <property type="evidence" value="ECO:0007669"/>
    <property type="project" value="UniProtKB-EC"/>
</dbReference>
<evidence type="ECO:0000256" key="2">
    <source>
        <dbReference type="ARBA" id="ARBA00012131"/>
    </source>
</evidence>
<evidence type="ECO:0000256" key="11">
    <source>
        <dbReference type="RuleBase" id="RU369061"/>
    </source>
</evidence>
<dbReference type="InterPro" id="IPR011611">
    <property type="entry name" value="PfkB_dom"/>
</dbReference>
<dbReference type="EMBL" id="JASSPP010000001">
    <property type="protein sequence ID" value="MDK9580091.1"/>
    <property type="molecule type" value="Genomic_DNA"/>
</dbReference>
<keyword evidence="6 11" id="KW-0418">Kinase</keyword>
<dbReference type="Proteomes" id="UP001225134">
    <property type="component" value="Unassembled WGS sequence"/>
</dbReference>
<dbReference type="InterPro" id="IPR017583">
    <property type="entry name" value="Tagatose/fructose_Pkinase"/>
</dbReference>
<dbReference type="PANTHER" id="PTHR46566:SF1">
    <property type="entry name" value="1-PHOSPHOFRUCTOKINASE"/>
    <property type="match status" value="1"/>
</dbReference>
<dbReference type="PANTHER" id="PTHR46566">
    <property type="entry name" value="1-PHOSPHOFRUCTOKINASE-RELATED"/>
    <property type="match status" value="1"/>
</dbReference>
<dbReference type="RefSeq" id="WP_285152488.1">
    <property type="nucleotide sequence ID" value="NZ_JASSPP010000001.1"/>
</dbReference>
<comment type="catalytic activity">
    <reaction evidence="9 11">
        <text>beta-D-fructose 1-phosphate + ATP = beta-D-fructose 1,6-bisphosphate + ADP + H(+)</text>
        <dbReference type="Rhea" id="RHEA:14213"/>
        <dbReference type="ChEBI" id="CHEBI:15378"/>
        <dbReference type="ChEBI" id="CHEBI:30616"/>
        <dbReference type="ChEBI" id="CHEBI:32966"/>
        <dbReference type="ChEBI" id="CHEBI:138881"/>
        <dbReference type="ChEBI" id="CHEBI:456216"/>
        <dbReference type="EC" id="2.7.1.56"/>
    </reaction>
</comment>
<dbReference type="InterPro" id="IPR022463">
    <property type="entry name" value="1-PFruKinase"/>
</dbReference>
<sequence length="305" mass="33970">MIYTVTLNPALDYDIYSEKFELKKLNETKKIEFRAGGKGINVSIMLNNLNVETIALGFIGGFTGEYILKSLNKQNIMSDFIEIEDTNRINIKLKVGEKEETEIAGVSPVISKENLEKLKEKISKLREEDILVLAGSIPTCFSEKLYKDLANITKAKVVLDTRGELLLENISNNLLIKPNKKELEEAFNIELKTNEQIYKVCKKFLEKGVENVLVSLGKDGAILVKKNKMLVAKVPKGIMINTIGAGDSTVAGFLTGYTQKLTDIEILRLAVACGSATAYSYGIGKKKMVYELIKNIECEEISYGH</sequence>
<keyword evidence="7 11" id="KW-0067">ATP-binding</keyword>
<feature type="domain" description="Carbohydrate kinase PfkB" evidence="12">
    <location>
        <begin position="12"/>
        <end position="282"/>
    </location>
</feature>
<name>A0ABT7HKB9_9FUSO</name>
<evidence type="ECO:0000256" key="1">
    <source>
        <dbReference type="ARBA" id="ARBA00010688"/>
    </source>
</evidence>
<dbReference type="PIRSF" id="PIRSF000535">
    <property type="entry name" value="1PFK/6PFK/LacC"/>
    <property type="match status" value="1"/>
</dbReference>
<protein>
    <recommendedName>
        <fullName evidence="3 11">1-phosphofructokinase</fullName>
        <shortName evidence="11">Fru1PK</shortName>
        <ecNumber evidence="2 11">2.7.1.56</ecNumber>
    </recommendedName>
    <alternativeName>
        <fullName evidence="8 11">Fructose 1-phosphate kinase</fullName>
    </alternativeName>
</protein>
<comment type="function">
    <text evidence="11">Catalyzes the ATP-dependent phosphorylation of fructose-l-phosphate to fructose-l,6-bisphosphate.</text>
</comment>
<reference evidence="13 14" key="1">
    <citation type="submission" date="2023-06" db="EMBL/GenBank/DDBJ databases">
        <title>Antibody response to the Sneathia vaginalis cytopathogenic toxin A during pregnancy.</title>
        <authorList>
            <person name="Mccoy Z.T."/>
            <person name="Serrano M.G."/>
            <person name="Spaine K."/>
            <person name="Edwards D.J."/>
            <person name="Buck G.A."/>
            <person name="Jefferson K."/>
        </authorList>
    </citation>
    <scope>NUCLEOTIDE SEQUENCE [LARGE SCALE GENOMIC DNA]</scope>
    <source>
        <strain evidence="13 14">CCUG 42621</strain>
    </source>
</reference>
<evidence type="ECO:0000256" key="7">
    <source>
        <dbReference type="ARBA" id="ARBA00022840"/>
    </source>
</evidence>
<dbReference type="SUPFAM" id="SSF53613">
    <property type="entry name" value="Ribokinase-like"/>
    <property type="match status" value="1"/>
</dbReference>
<dbReference type="InterPro" id="IPR002173">
    <property type="entry name" value="Carboh/pur_kinase_PfkB_CS"/>
</dbReference>
<dbReference type="InterPro" id="IPR029056">
    <property type="entry name" value="Ribokinase-like"/>
</dbReference>
<organism evidence="13 14">
    <name type="scientific">Sneathia sanguinegens</name>
    <dbReference type="NCBI Taxonomy" id="40543"/>
    <lineage>
        <taxon>Bacteria</taxon>
        <taxon>Fusobacteriati</taxon>
        <taxon>Fusobacteriota</taxon>
        <taxon>Fusobacteriia</taxon>
        <taxon>Fusobacteriales</taxon>
        <taxon>Leptotrichiaceae</taxon>
        <taxon>Sneathia</taxon>
    </lineage>
</organism>
<evidence type="ECO:0000256" key="5">
    <source>
        <dbReference type="ARBA" id="ARBA00022741"/>
    </source>
</evidence>
<dbReference type="Pfam" id="PF00294">
    <property type="entry name" value="PfkB"/>
    <property type="match status" value="1"/>
</dbReference>
<dbReference type="EC" id="2.7.1.56" evidence="2 11"/>
<comment type="caution">
    <text evidence="13">The sequence shown here is derived from an EMBL/GenBank/DDBJ whole genome shotgun (WGS) entry which is preliminary data.</text>
</comment>
<evidence type="ECO:0000256" key="10">
    <source>
        <dbReference type="PIRNR" id="PIRNR000535"/>
    </source>
</evidence>
<evidence type="ECO:0000256" key="8">
    <source>
        <dbReference type="ARBA" id="ARBA00032802"/>
    </source>
</evidence>
<evidence type="ECO:0000313" key="14">
    <source>
        <dbReference type="Proteomes" id="UP001225134"/>
    </source>
</evidence>
<proteinExistence type="inferred from homology"/>
<evidence type="ECO:0000256" key="6">
    <source>
        <dbReference type="ARBA" id="ARBA00022777"/>
    </source>
</evidence>
<accession>A0ABT7HKB9</accession>
<dbReference type="CDD" id="cd01164">
    <property type="entry name" value="FruK_PfkB_like"/>
    <property type="match status" value="1"/>
</dbReference>
<keyword evidence="14" id="KW-1185">Reference proteome</keyword>
<comment type="similarity">
    <text evidence="1 11">Belongs to the carbohydrate kinase PfkB family.</text>
</comment>
<gene>
    <name evidence="13" type="primary">pfkB</name>
    <name evidence="13" type="ORF">QQA45_00905</name>
</gene>
<evidence type="ECO:0000259" key="12">
    <source>
        <dbReference type="Pfam" id="PF00294"/>
    </source>
</evidence>
<evidence type="ECO:0000256" key="3">
    <source>
        <dbReference type="ARBA" id="ARBA00013596"/>
    </source>
</evidence>
<dbReference type="Gene3D" id="3.40.1190.20">
    <property type="match status" value="1"/>
</dbReference>
<evidence type="ECO:0000256" key="9">
    <source>
        <dbReference type="ARBA" id="ARBA00047745"/>
    </source>
</evidence>
<evidence type="ECO:0000313" key="13">
    <source>
        <dbReference type="EMBL" id="MDK9580091.1"/>
    </source>
</evidence>
<evidence type="ECO:0000256" key="4">
    <source>
        <dbReference type="ARBA" id="ARBA00022679"/>
    </source>
</evidence>
<keyword evidence="4 10" id="KW-0808">Transferase</keyword>
<dbReference type="NCBIfam" id="TIGR03828">
    <property type="entry name" value="pfkB"/>
    <property type="match status" value="1"/>
</dbReference>
<keyword evidence="5 11" id="KW-0547">Nucleotide-binding</keyword>
<dbReference type="PROSITE" id="PS00584">
    <property type="entry name" value="PFKB_KINASES_2"/>
    <property type="match status" value="1"/>
</dbReference>
<dbReference type="NCBIfam" id="TIGR03168">
    <property type="entry name" value="1-PFK"/>
    <property type="match status" value="1"/>
</dbReference>